<evidence type="ECO:0000259" key="2">
    <source>
        <dbReference type="PROSITE" id="PS50191"/>
    </source>
</evidence>
<dbReference type="OMA" id="KGMLQCL"/>
<dbReference type="InterPro" id="IPR051064">
    <property type="entry name" value="SEC14/CRAL-TRIO_domain"/>
</dbReference>
<feature type="compositionally biased region" description="Basic and acidic residues" evidence="1">
    <location>
        <begin position="412"/>
        <end position="421"/>
    </location>
</feature>
<dbReference type="PROSITE" id="PS50191">
    <property type="entry name" value="CRAL_TRIO"/>
    <property type="match status" value="1"/>
</dbReference>
<dbReference type="KEGG" id="mpp:MICPUCDRAFT_47263"/>
<dbReference type="GeneID" id="9683867"/>
<dbReference type="InterPro" id="IPR036865">
    <property type="entry name" value="CRAL-TRIO_dom_sf"/>
</dbReference>
<organism evidence="4">
    <name type="scientific">Micromonas pusilla (strain CCMP1545)</name>
    <name type="common">Picoplanktonic green alga</name>
    <dbReference type="NCBI Taxonomy" id="564608"/>
    <lineage>
        <taxon>Eukaryota</taxon>
        <taxon>Viridiplantae</taxon>
        <taxon>Chlorophyta</taxon>
        <taxon>Mamiellophyceae</taxon>
        <taxon>Mamiellales</taxon>
        <taxon>Mamiellaceae</taxon>
        <taxon>Micromonas</taxon>
    </lineage>
</organism>
<sequence length="469" mass="51275">MGKTARSMMFGERDVDALLETHAGRIAALTDALHLARAKSEHSSPVGAGTPYDSIWALRFVLSHDDDAEALSAATRTLRWREENAEMLAAAARGETLERFAPMERLIAADYHGKTLDGAPVYIIRAGLSNTMAVMAANKEDDVVEFMMYRKEMGAVMCDERTRRTRKLTKLLTVNDLNFVSVLHGTDKKFQKVLSRASKLSEDYYPQLLDRAVLINVPYVFSAIWGVFKNMLSAKTRAKVAICPVSDTRKGDVRKCPFAKLLDLSTIPSFLAGECRCKGGCVRGVANDQKTLIGAMTDDGLIAHNVPARGKIDVFAEVDATDAVAWRLLVEKGGVEVTATLRPAGWRKGDDVSKCTTLIRKFKHRDGDGTKEDVIVSPGKGTIAFTFSNAHSTWNSKDIKYSVDVVGGESGAAKEGEKETETDPTDLTDLTDLTEDKRESPAADALGEDLRAMQLEATPARAQTEVPSR</sequence>
<feature type="domain" description="CRAL-TRIO" evidence="2">
    <location>
        <begin position="99"/>
        <end position="279"/>
    </location>
</feature>
<dbReference type="GO" id="GO:0005737">
    <property type="term" value="C:cytoplasm"/>
    <property type="evidence" value="ECO:0007669"/>
    <property type="project" value="TreeGrafter"/>
</dbReference>
<evidence type="ECO:0000313" key="4">
    <source>
        <dbReference type="Proteomes" id="UP000001876"/>
    </source>
</evidence>
<dbReference type="EMBL" id="GG663739">
    <property type="protein sequence ID" value="EEH57257.1"/>
    <property type="molecule type" value="Genomic_DNA"/>
</dbReference>
<dbReference type="OrthoDB" id="1434354at2759"/>
<feature type="region of interest" description="Disordered" evidence="1">
    <location>
        <begin position="410"/>
        <end position="448"/>
    </location>
</feature>
<keyword evidence="4" id="KW-1185">Reference proteome</keyword>
<protein>
    <submittedName>
        <fullName evidence="3">Predicted protein</fullName>
    </submittedName>
</protein>
<dbReference type="Proteomes" id="UP000001876">
    <property type="component" value="Unassembled WGS sequence"/>
</dbReference>
<name>C1MT51_MICPC</name>
<dbReference type="SUPFAM" id="SSF52087">
    <property type="entry name" value="CRAL/TRIO domain"/>
    <property type="match status" value="1"/>
</dbReference>
<dbReference type="Pfam" id="PF00650">
    <property type="entry name" value="CRAL_TRIO"/>
    <property type="match status" value="1"/>
</dbReference>
<reference evidence="3 4" key="1">
    <citation type="journal article" date="2009" name="Science">
        <title>Green evolution and dynamic adaptations revealed by genomes of the marine picoeukaryotes Micromonas.</title>
        <authorList>
            <person name="Worden A.Z."/>
            <person name="Lee J.H."/>
            <person name="Mock T."/>
            <person name="Rouze P."/>
            <person name="Simmons M.P."/>
            <person name="Aerts A.L."/>
            <person name="Allen A.E."/>
            <person name="Cuvelier M.L."/>
            <person name="Derelle E."/>
            <person name="Everett M.V."/>
            <person name="Foulon E."/>
            <person name="Grimwood J."/>
            <person name="Gundlach H."/>
            <person name="Henrissat B."/>
            <person name="Napoli C."/>
            <person name="McDonald S.M."/>
            <person name="Parker M.S."/>
            <person name="Rombauts S."/>
            <person name="Salamov A."/>
            <person name="Von Dassow P."/>
            <person name="Badger J.H."/>
            <person name="Coutinho P.M."/>
            <person name="Demir E."/>
            <person name="Dubchak I."/>
            <person name="Gentemann C."/>
            <person name="Eikrem W."/>
            <person name="Gready J.E."/>
            <person name="John U."/>
            <person name="Lanier W."/>
            <person name="Lindquist E.A."/>
            <person name="Lucas S."/>
            <person name="Mayer K.F."/>
            <person name="Moreau H."/>
            <person name="Not F."/>
            <person name="Otillar R."/>
            <person name="Panaud O."/>
            <person name="Pangilinan J."/>
            <person name="Paulsen I."/>
            <person name="Piegu B."/>
            <person name="Poliakov A."/>
            <person name="Robbens S."/>
            <person name="Schmutz J."/>
            <person name="Toulza E."/>
            <person name="Wyss T."/>
            <person name="Zelensky A."/>
            <person name="Zhou K."/>
            <person name="Armbrust E.V."/>
            <person name="Bhattacharya D."/>
            <person name="Goodenough U.W."/>
            <person name="Van de Peer Y."/>
            <person name="Grigoriev I.V."/>
        </authorList>
    </citation>
    <scope>NUCLEOTIDE SEQUENCE [LARGE SCALE GENOMIC DNA]</scope>
    <source>
        <strain evidence="3 4">CCMP1545</strain>
    </source>
</reference>
<dbReference type="PANTHER" id="PTHR23324:SF83">
    <property type="entry name" value="SEC14-LIKE PROTEIN 2"/>
    <property type="match status" value="1"/>
</dbReference>
<dbReference type="RefSeq" id="XP_003058802.1">
    <property type="nucleotide sequence ID" value="XM_003058756.1"/>
</dbReference>
<gene>
    <name evidence="3" type="ORF">MICPUCDRAFT_47263</name>
</gene>
<evidence type="ECO:0000313" key="3">
    <source>
        <dbReference type="EMBL" id="EEH57257.1"/>
    </source>
</evidence>
<dbReference type="STRING" id="564608.C1MT51"/>
<dbReference type="CDD" id="cd00170">
    <property type="entry name" value="SEC14"/>
    <property type="match status" value="1"/>
</dbReference>
<dbReference type="InterPro" id="IPR001251">
    <property type="entry name" value="CRAL-TRIO_dom"/>
</dbReference>
<accession>C1MT51</accession>
<evidence type="ECO:0000256" key="1">
    <source>
        <dbReference type="SAM" id="MobiDB-lite"/>
    </source>
</evidence>
<dbReference type="Gene3D" id="2.60.120.680">
    <property type="entry name" value="GOLD domain"/>
    <property type="match status" value="1"/>
</dbReference>
<proteinExistence type="predicted"/>
<dbReference type="PANTHER" id="PTHR23324">
    <property type="entry name" value="SEC14 RELATED PROTEIN"/>
    <property type="match status" value="1"/>
</dbReference>
<dbReference type="Gene3D" id="3.40.525.10">
    <property type="entry name" value="CRAL-TRIO lipid binding domain"/>
    <property type="match status" value="1"/>
</dbReference>
<dbReference type="SMART" id="SM00516">
    <property type="entry name" value="SEC14"/>
    <property type="match status" value="1"/>
</dbReference>
<dbReference type="eggNOG" id="KOG1471">
    <property type="taxonomic scope" value="Eukaryota"/>
</dbReference>
<dbReference type="AlphaFoldDB" id="C1MT51"/>